<organism evidence="1 2">
    <name type="scientific">Pseudoalteromonas luteoviolacea (strain 2ta16)</name>
    <dbReference type="NCBI Taxonomy" id="1353533"/>
    <lineage>
        <taxon>Bacteria</taxon>
        <taxon>Pseudomonadati</taxon>
        <taxon>Pseudomonadota</taxon>
        <taxon>Gammaproteobacteria</taxon>
        <taxon>Alteromonadales</taxon>
        <taxon>Pseudoalteromonadaceae</taxon>
        <taxon>Pseudoalteromonas</taxon>
    </lineage>
</organism>
<proteinExistence type="predicted"/>
<accession>V4HBZ8</accession>
<name>V4HBZ8_PSEL2</name>
<sequence>MHIKHIKLLLISLLVLISQPLKSSELGVSTLNQSFDSVSIYALLSNPAKYHNRHVQFVGFLNIEHEGNAVYASKLDFDQMITKNAIWIDVTSKRGEGLSDKYVLIKGTFKADEQGHFGLFSGAIEGVLRLELHKNRKQLEAELKASSK</sequence>
<dbReference type="Proteomes" id="UP000017820">
    <property type="component" value="Unassembled WGS sequence"/>
</dbReference>
<reference evidence="2" key="1">
    <citation type="journal article" date="2014" name="Nat. Chem. Biol.">
        <title>Biosynthesis of polybrominated aromatic organic compounds by marine bacteria.</title>
        <authorList>
            <person name="Agarwal V."/>
            <person name="El Gamal A.A."/>
            <person name="Yamanaka K."/>
            <person name="Poth D."/>
            <person name="Kersten R.D."/>
            <person name="Schorn M."/>
            <person name="Allen E.E."/>
            <person name="Moore B.S."/>
        </authorList>
    </citation>
    <scope>NUCLEOTIDE SEQUENCE [LARGE SCALE GENOMIC DNA]</scope>
    <source>
        <strain evidence="2">2ta16</strain>
    </source>
</reference>
<evidence type="ECO:0000313" key="2">
    <source>
        <dbReference type="Proteomes" id="UP000017820"/>
    </source>
</evidence>
<dbReference type="AlphaFoldDB" id="V4HBZ8"/>
<dbReference type="GeneID" id="29921177"/>
<dbReference type="RefSeq" id="WP_023397506.1">
    <property type="nucleotide sequence ID" value="NZ_AUSV01000008.1"/>
</dbReference>
<comment type="caution">
    <text evidence="1">The sequence shown here is derived from an EMBL/GenBank/DDBJ whole genome shotgun (WGS) entry which is preliminary data.</text>
</comment>
<evidence type="ECO:0000313" key="1">
    <source>
        <dbReference type="EMBL" id="ESP94986.1"/>
    </source>
</evidence>
<gene>
    <name evidence="1" type="ORF">PL2TA16_04542</name>
</gene>
<dbReference type="PATRIC" id="fig|1353533.3.peg.542"/>
<dbReference type="EMBL" id="AUSV01000008">
    <property type="protein sequence ID" value="ESP94986.1"/>
    <property type="molecule type" value="Genomic_DNA"/>
</dbReference>
<protein>
    <submittedName>
        <fullName evidence="1">Uncharacterized protein</fullName>
    </submittedName>
</protein>